<evidence type="ECO:0000256" key="2">
    <source>
        <dbReference type="ARBA" id="ARBA00006190"/>
    </source>
</evidence>
<dbReference type="GO" id="GO:0000815">
    <property type="term" value="C:ESCRT III complex"/>
    <property type="evidence" value="ECO:0007669"/>
    <property type="project" value="TreeGrafter"/>
</dbReference>
<evidence type="ECO:0000256" key="4">
    <source>
        <dbReference type="ARBA" id="ARBA00022753"/>
    </source>
</evidence>
<dbReference type="GO" id="GO:0032511">
    <property type="term" value="P:late endosome to vacuole transport via multivesicular body sorting pathway"/>
    <property type="evidence" value="ECO:0007669"/>
    <property type="project" value="TreeGrafter"/>
</dbReference>
<comment type="subcellular location">
    <subcellularLocation>
        <location evidence="1">Endosome membrane</location>
    </subcellularLocation>
</comment>
<protein>
    <submittedName>
        <fullName evidence="8">Charged multivesicular body protein 6-A-like</fullName>
    </submittedName>
</protein>
<dbReference type="STRING" id="303518.ENSPNYP00000013007"/>
<dbReference type="Gene3D" id="6.10.140.1230">
    <property type="match status" value="1"/>
</dbReference>
<comment type="similarity">
    <text evidence="2">Belongs to the SNF7 family.</text>
</comment>
<dbReference type="GeneTree" id="ENSGT00720000108863"/>
<feature type="coiled-coil region" evidence="7">
    <location>
        <begin position="78"/>
        <end position="105"/>
    </location>
</feature>
<dbReference type="AlphaFoldDB" id="A0A3B4FR14"/>
<keyword evidence="5" id="KW-0653">Protein transport</keyword>
<keyword evidence="6" id="KW-0472">Membrane</keyword>
<evidence type="ECO:0000256" key="7">
    <source>
        <dbReference type="SAM" id="Coils"/>
    </source>
</evidence>
<evidence type="ECO:0000256" key="5">
    <source>
        <dbReference type="ARBA" id="ARBA00022927"/>
    </source>
</evidence>
<dbReference type="Pfam" id="PF03357">
    <property type="entry name" value="Snf7"/>
    <property type="match status" value="1"/>
</dbReference>
<keyword evidence="3" id="KW-0813">Transport</keyword>
<dbReference type="GO" id="GO:0005771">
    <property type="term" value="C:multivesicular body"/>
    <property type="evidence" value="ECO:0007669"/>
    <property type="project" value="TreeGrafter"/>
</dbReference>
<gene>
    <name evidence="8" type="primary">CHMP6</name>
</gene>
<dbReference type="PANTHER" id="PTHR22761:SF5">
    <property type="entry name" value="CHARGED MULTIVESICULAR BODY PROTEIN 6"/>
    <property type="match status" value="1"/>
</dbReference>
<evidence type="ECO:0000256" key="6">
    <source>
        <dbReference type="ARBA" id="ARBA00023136"/>
    </source>
</evidence>
<accession>A0A3B4FR14</accession>
<dbReference type="PANTHER" id="PTHR22761">
    <property type="entry name" value="CHARGED MULTIVESICULAR BODY PROTEIN"/>
    <property type="match status" value="1"/>
</dbReference>
<sequence length="230" mass="26627">MARKVYPIKWQGMCILYCCCCFFNFLFGDFVQQLKQQRDKLKQYQKRITLQLEKERRLAKQLLQDGKKEKALLLLKKKRYQDQLLEKTENQISNLERMVQDIEFMQIEMKVIEGLKVGNDCLKSMHEIMSIEDVERILDETQESTDYQRQIDEMLAGVLTQEDEDAVLAELEAITQVGVTLHCKPLLLLKIFPKHACSFAVIAPLHLIVTPTKAPSVTAAFNCWPLSAST</sequence>
<evidence type="ECO:0000256" key="3">
    <source>
        <dbReference type="ARBA" id="ARBA00022448"/>
    </source>
</evidence>
<dbReference type="InterPro" id="IPR005024">
    <property type="entry name" value="Snf7_fam"/>
</dbReference>
<keyword evidence="4" id="KW-0967">Endosome</keyword>
<organism evidence="8">
    <name type="scientific">Pundamilia nyererei</name>
    <dbReference type="NCBI Taxonomy" id="303518"/>
    <lineage>
        <taxon>Eukaryota</taxon>
        <taxon>Metazoa</taxon>
        <taxon>Chordata</taxon>
        <taxon>Craniata</taxon>
        <taxon>Vertebrata</taxon>
        <taxon>Euteleostomi</taxon>
        <taxon>Actinopterygii</taxon>
        <taxon>Neopterygii</taxon>
        <taxon>Teleostei</taxon>
        <taxon>Neoteleostei</taxon>
        <taxon>Acanthomorphata</taxon>
        <taxon>Ovalentaria</taxon>
        <taxon>Cichlomorphae</taxon>
        <taxon>Cichliformes</taxon>
        <taxon>Cichlidae</taxon>
        <taxon>African cichlids</taxon>
        <taxon>Pseudocrenilabrinae</taxon>
        <taxon>Haplochromini</taxon>
        <taxon>Pundamilia</taxon>
    </lineage>
</organism>
<evidence type="ECO:0000313" key="8">
    <source>
        <dbReference type="Ensembl" id="ENSPNYP00000013007.1"/>
    </source>
</evidence>
<reference evidence="8" key="1">
    <citation type="submission" date="2023-09" db="UniProtKB">
        <authorList>
            <consortium name="Ensembl"/>
        </authorList>
    </citation>
    <scope>IDENTIFICATION</scope>
</reference>
<dbReference type="Ensembl" id="ENSPNYT00000013328.1">
    <property type="protein sequence ID" value="ENSPNYP00000013007.1"/>
    <property type="gene ID" value="ENSPNYG00000009839.1"/>
</dbReference>
<dbReference type="GO" id="GO:0015031">
    <property type="term" value="P:protein transport"/>
    <property type="evidence" value="ECO:0007669"/>
    <property type="project" value="UniProtKB-KW"/>
</dbReference>
<keyword evidence="7" id="KW-0175">Coiled coil</keyword>
<dbReference type="GO" id="GO:0006900">
    <property type="term" value="P:vesicle budding from membrane"/>
    <property type="evidence" value="ECO:0007669"/>
    <property type="project" value="TreeGrafter"/>
</dbReference>
<evidence type="ECO:0000256" key="1">
    <source>
        <dbReference type="ARBA" id="ARBA00004608"/>
    </source>
</evidence>
<name>A0A3B4FR14_9CICH</name>
<proteinExistence type="inferred from homology"/>